<gene>
    <name evidence="3" type="ORF">N7603_08565</name>
</gene>
<evidence type="ECO:0000259" key="2">
    <source>
        <dbReference type="Pfam" id="PF13518"/>
    </source>
</evidence>
<feature type="domain" description="Insertion element IS150 protein InsJ-like helix-turn-helix" evidence="2">
    <location>
        <begin position="132"/>
        <end position="184"/>
    </location>
</feature>
<dbReference type="RefSeq" id="WP_262097026.1">
    <property type="nucleotide sequence ID" value="NZ_JAOEGN010000024.1"/>
</dbReference>
<comment type="caution">
    <text evidence="3">The sequence shown here is derived from an EMBL/GenBank/DDBJ whole genome shotgun (WGS) entry which is preliminary data.</text>
</comment>
<dbReference type="SUPFAM" id="SSF46689">
    <property type="entry name" value="Homeodomain-like"/>
    <property type="match status" value="1"/>
</dbReference>
<name>A0ABT2PY84_9MOLU</name>
<evidence type="ECO:0000313" key="3">
    <source>
        <dbReference type="EMBL" id="MCU0105708.1"/>
    </source>
</evidence>
<dbReference type="InterPro" id="IPR055247">
    <property type="entry name" value="InsJ-like_HTH"/>
</dbReference>
<dbReference type="InterPro" id="IPR010921">
    <property type="entry name" value="Trp_repressor/repl_initiator"/>
</dbReference>
<protein>
    <submittedName>
        <fullName evidence="3">Helix-turn-helix domain-containing protein</fullName>
    </submittedName>
</protein>
<dbReference type="Pfam" id="PF13518">
    <property type="entry name" value="HTH_28"/>
    <property type="match status" value="1"/>
</dbReference>
<dbReference type="InterPro" id="IPR052057">
    <property type="entry name" value="IS150/IS1296_orfA-like"/>
</dbReference>
<dbReference type="SUPFAM" id="SSF48295">
    <property type="entry name" value="TrpR-like"/>
    <property type="match status" value="2"/>
</dbReference>
<dbReference type="EMBL" id="JAOEGN010000024">
    <property type="protein sequence ID" value="MCU0105708.1"/>
    <property type="molecule type" value="Genomic_DNA"/>
</dbReference>
<accession>A0ABT2PY84</accession>
<proteinExistence type="inferred from homology"/>
<dbReference type="Pfam" id="PF01527">
    <property type="entry name" value="HTH_Tnp_1"/>
    <property type="match status" value="1"/>
</dbReference>
<dbReference type="Gene3D" id="1.10.10.10">
    <property type="entry name" value="Winged helix-like DNA-binding domain superfamily/Winged helix DNA-binding domain"/>
    <property type="match status" value="3"/>
</dbReference>
<reference evidence="4" key="1">
    <citation type="submission" date="2023-07" db="EMBL/GenBank/DDBJ databases">
        <title>Novel Mycoplasma species identified in domestic and wild animals.</title>
        <authorList>
            <person name="Volokhov D.V."/>
            <person name="Furtak V.A."/>
            <person name="Zagorodnyaya T.A."/>
        </authorList>
    </citation>
    <scope>NUCLEOTIDE SEQUENCE [LARGE SCALE GENOMIC DNA]</scope>
    <source>
        <strain evidence="4">92-19</strain>
    </source>
</reference>
<sequence>MSRTSRFSKKTKLEAIKAYRTRRKTVLEIANDLESDSSNIRRWIRNYESMGEQAFDDKPRNRAYSKVFKTKVIVAYLNGEGSSLELAKQYQITSDRLILDWVSKYNRHNEIKGYDPKGTVYMAKSRKVSYEEKLEIVKWTIEHNNEYKLAAEKFETAYSQVYNWVRKYNAEGELGLRDERGKRKPVESLSEIEKLKREVELLRRKNERLEMEAEVIKKFQEIERRDFLTRSAKKPNTKR</sequence>
<dbReference type="InterPro" id="IPR009057">
    <property type="entry name" value="Homeodomain-like_sf"/>
</dbReference>
<dbReference type="Proteomes" id="UP001209076">
    <property type="component" value="Unassembled WGS sequence"/>
</dbReference>
<evidence type="ECO:0000256" key="1">
    <source>
        <dbReference type="ARBA" id="ARBA00038232"/>
    </source>
</evidence>
<dbReference type="InterPro" id="IPR036388">
    <property type="entry name" value="WH-like_DNA-bd_sf"/>
</dbReference>
<dbReference type="PANTHER" id="PTHR33795">
    <property type="entry name" value="INSERTION ELEMENT IS150 PROTEIN INSJ"/>
    <property type="match status" value="1"/>
</dbReference>
<evidence type="ECO:0000313" key="4">
    <source>
        <dbReference type="Proteomes" id="UP001209076"/>
    </source>
</evidence>
<comment type="similarity">
    <text evidence="1">Belongs to the IS150/IS1296 orfA family.</text>
</comment>
<organism evidence="3 4">
    <name type="scientific">Paracholeplasma vituli</name>
    <dbReference type="NCBI Taxonomy" id="69473"/>
    <lineage>
        <taxon>Bacteria</taxon>
        <taxon>Bacillati</taxon>
        <taxon>Mycoplasmatota</taxon>
        <taxon>Mollicutes</taxon>
        <taxon>Acholeplasmatales</taxon>
        <taxon>Acholeplasmataceae</taxon>
        <taxon>Paracholeplasma</taxon>
    </lineage>
</organism>
<dbReference type="InterPro" id="IPR002514">
    <property type="entry name" value="Transposase_8"/>
</dbReference>
<dbReference type="PANTHER" id="PTHR33795:SF1">
    <property type="entry name" value="INSERTION ELEMENT IS150 PROTEIN INSJ"/>
    <property type="match status" value="1"/>
</dbReference>
<keyword evidence="4" id="KW-1185">Reference proteome</keyword>